<evidence type="ECO:0000313" key="5">
    <source>
        <dbReference type="Proteomes" id="UP000663879"/>
    </source>
</evidence>
<dbReference type="InterPro" id="IPR009003">
    <property type="entry name" value="Peptidase_S1_PA"/>
</dbReference>
<evidence type="ECO:0000313" key="4">
    <source>
        <dbReference type="EMBL" id="CAF0987651.1"/>
    </source>
</evidence>
<reference evidence="4" key="1">
    <citation type="submission" date="2021-02" db="EMBL/GenBank/DDBJ databases">
        <authorList>
            <person name="Nowell W R."/>
        </authorList>
    </citation>
    <scope>NUCLEOTIDE SEQUENCE</scope>
    <source>
        <strain evidence="4">Ploen Becks lab</strain>
    </source>
</reference>
<dbReference type="AlphaFoldDB" id="A0A814FU93"/>
<dbReference type="Pfam" id="PF00089">
    <property type="entry name" value="Trypsin"/>
    <property type="match status" value="1"/>
</dbReference>
<dbReference type="InterPro" id="IPR001254">
    <property type="entry name" value="Trypsin_dom"/>
</dbReference>
<gene>
    <name evidence="4" type="ORF">OXX778_LOCUS15750</name>
</gene>
<dbReference type="Gene3D" id="2.40.10.10">
    <property type="entry name" value="Trypsin-like serine proteases"/>
    <property type="match status" value="2"/>
</dbReference>
<keyword evidence="1" id="KW-1015">Disulfide bond</keyword>
<dbReference type="InterPro" id="IPR051487">
    <property type="entry name" value="Ser/Thr_Proteases_Immune/Dev"/>
</dbReference>
<protein>
    <recommendedName>
        <fullName evidence="3">Peptidase S1 domain-containing protein</fullName>
    </recommendedName>
</protein>
<evidence type="ECO:0000259" key="3">
    <source>
        <dbReference type="PROSITE" id="PS50240"/>
    </source>
</evidence>
<dbReference type="GO" id="GO:0004252">
    <property type="term" value="F:serine-type endopeptidase activity"/>
    <property type="evidence" value="ECO:0007669"/>
    <property type="project" value="InterPro"/>
</dbReference>
<evidence type="ECO:0000256" key="2">
    <source>
        <dbReference type="ARBA" id="ARBA00024195"/>
    </source>
</evidence>
<comment type="caution">
    <text evidence="4">The sequence shown here is derived from an EMBL/GenBank/DDBJ whole genome shotgun (WGS) entry which is preliminary data.</text>
</comment>
<dbReference type="SUPFAM" id="SSF50494">
    <property type="entry name" value="Trypsin-like serine proteases"/>
    <property type="match status" value="1"/>
</dbReference>
<keyword evidence="5" id="KW-1185">Reference proteome</keyword>
<accession>A0A814FU93</accession>
<dbReference type="OrthoDB" id="5565075at2759"/>
<dbReference type="GO" id="GO:0006508">
    <property type="term" value="P:proteolysis"/>
    <property type="evidence" value="ECO:0007669"/>
    <property type="project" value="InterPro"/>
</dbReference>
<dbReference type="InterPro" id="IPR043504">
    <property type="entry name" value="Peptidase_S1_PA_chymotrypsin"/>
</dbReference>
<comment type="similarity">
    <text evidence="2">Belongs to the peptidase S1 family. CLIP subfamily.</text>
</comment>
<evidence type="ECO:0000256" key="1">
    <source>
        <dbReference type="ARBA" id="ARBA00023157"/>
    </source>
</evidence>
<feature type="domain" description="Peptidase S1" evidence="3">
    <location>
        <begin position="1"/>
        <end position="157"/>
    </location>
</feature>
<organism evidence="4 5">
    <name type="scientific">Brachionus calyciflorus</name>
    <dbReference type="NCBI Taxonomy" id="104777"/>
    <lineage>
        <taxon>Eukaryota</taxon>
        <taxon>Metazoa</taxon>
        <taxon>Spiralia</taxon>
        <taxon>Gnathifera</taxon>
        <taxon>Rotifera</taxon>
        <taxon>Eurotatoria</taxon>
        <taxon>Monogononta</taxon>
        <taxon>Pseudotrocha</taxon>
        <taxon>Ploima</taxon>
        <taxon>Brachionidae</taxon>
        <taxon>Brachionus</taxon>
    </lineage>
</organism>
<dbReference type="EMBL" id="CAJNOC010003550">
    <property type="protein sequence ID" value="CAF0987651.1"/>
    <property type="molecule type" value="Genomic_DNA"/>
</dbReference>
<dbReference type="PROSITE" id="PS50240">
    <property type="entry name" value="TRYPSIN_DOM"/>
    <property type="match status" value="1"/>
</dbReference>
<dbReference type="CDD" id="cd00190">
    <property type="entry name" value="Tryp_SPc"/>
    <property type="match status" value="1"/>
</dbReference>
<feature type="non-terminal residue" evidence="4">
    <location>
        <position position="1"/>
    </location>
</feature>
<dbReference type="Proteomes" id="UP000663879">
    <property type="component" value="Unassembled WGS sequence"/>
</dbReference>
<dbReference type="PANTHER" id="PTHR24256">
    <property type="entry name" value="TRYPTASE-RELATED"/>
    <property type="match status" value="1"/>
</dbReference>
<sequence length="157" mass="17273">YNQIGNNDIGIIKLVEEVSLDNYVQIACLPSESLSLFSGIEASTAGWGYQNESTNVLISFSLHNVKLSIYDINDCIDANVTSFMESYGKICAGEINGGKGTCTGDEGGPLFIEQLIDGEIRYVLVGIISKRIGCGRANMLEIFTNVQYYISWINFYL</sequence>
<proteinExistence type="inferred from homology"/>
<dbReference type="SMART" id="SM00020">
    <property type="entry name" value="Tryp_SPc"/>
    <property type="match status" value="1"/>
</dbReference>
<name>A0A814FU93_9BILA</name>